<keyword evidence="4" id="KW-1185">Reference proteome</keyword>
<evidence type="ECO:0000259" key="2">
    <source>
        <dbReference type="Pfam" id="PF10505"/>
    </source>
</evidence>
<evidence type="ECO:0000313" key="4">
    <source>
        <dbReference type="Proteomes" id="UP000325440"/>
    </source>
</evidence>
<protein>
    <submittedName>
        <fullName evidence="3">Little elongation complex subunit 2, C-terminal</fullName>
    </submittedName>
</protein>
<organism evidence="3 4">
    <name type="scientific">Cinara cedri</name>
    <dbReference type="NCBI Taxonomy" id="506608"/>
    <lineage>
        <taxon>Eukaryota</taxon>
        <taxon>Metazoa</taxon>
        <taxon>Ecdysozoa</taxon>
        <taxon>Arthropoda</taxon>
        <taxon>Hexapoda</taxon>
        <taxon>Insecta</taxon>
        <taxon>Pterygota</taxon>
        <taxon>Neoptera</taxon>
        <taxon>Paraneoptera</taxon>
        <taxon>Hemiptera</taxon>
        <taxon>Sternorrhyncha</taxon>
        <taxon>Aphidomorpha</taxon>
        <taxon>Aphidoidea</taxon>
        <taxon>Aphididae</taxon>
        <taxon>Lachninae</taxon>
        <taxon>Cinara</taxon>
    </lineage>
</organism>
<dbReference type="InterPro" id="IPR019535">
    <property type="entry name" value="ICE2_C"/>
</dbReference>
<dbReference type="PANTHER" id="PTHR14633">
    <property type="entry name" value="LITTLE ELONGATION COMPLEX SUBUNIT 2"/>
    <property type="match status" value="1"/>
</dbReference>
<feature type="domain" description="Little elongation complex subunit 2 C-terminal" evidence="2">
    <location>
        <begin position="386"/>
        <end position="589"/>
    </location>
</feature>
<accession>A0A5E4MGZ4</accession>
<sequence length="653" mass="76759">MAGIRFSLSKRLFKKIMSVVPTELIQNDSTDETSNGTQNVQHNLPSTFYNKLAISTELLQNDSTDNTSNAVQDVQYDLPSRSDNNPKTPLDDLQYLLDNAVCFQKNCEVSQKKGKNKKDRIKDNFQFTNQFIFGIYHPPYYSVLHSSLMEKYVAHLKNPSVMDPNSLLFKYMDLISYERERFAVWLSDLWENELKHRRLYVIPEVEDYIKSAYQFSNSYIKSHYNGMYRSKMKMDYTEDGEVMEDNITMTHSERIKSSNIKYAAHFPKVDITNLESKISFKNGIYTPPQKSPFVDDKLCQTLFKENNIDIAICLSSIKHIMNLEKPNKLWLMPVDIIVDTDDNHKSVYIGGALATGHFSQQQKKCFYLRKEIKKKFRKLLSEEDSNTQDNSKYNYDKWTLAITNKSNGNVKSLNLLIRNMPQINKLDQEFLENILIPKLEYQPEFGFEKNTEEQLGDYWMDTYLRNPKSCFSIVSVQYNLDIMMIKKENRVDDLLSDTTKQIYFQRLYQTLDKCLQLDEGRYMMLHNPKKPFEIELFHSSVYGGFNLLNMHYILGETEVPELLTWNPIEENVICPIHDHFKVPPCMFRPTPTMLNIRIINNTVDKYNEEKEANKQFQKQKAIKKNLNKKEKRKAKQKQKKEDELVFTKSLTQT</sequence>
<dbReference type="PANTHER" id="PTHR14633:SF3">
    <property type="entry name" value="LITTLE ELONGATION COMPLEX SUBUNIT 2"/>
    <property type="match status" value="1"/>
</dbReference>
<dbReference type="Proteomes" id="UP000325440">
    <property type="component" value="Unassembled WGS sequence"/>
</dbReference>
<feature type="region of interest" description="Disordered" evidence="1">
    <location>
        <begin position="612"/>
        <end position="653"/>
    </location>
</feature>
<feature type="compositionally biased region" description="Basic residues" evidence="1">
    <location>
        <begin position="620"/>
        <end position="638"/>
    </location>
</feature>
<evidence type="ECO:0000256" key="1">
    <source>
        <dbReference type="SAM" id="MobiDB-lite"/>
    </source>
</evidence>
<dbReference type="AlphaFoldDB" id="A0A5E4MGZ4"/>
<dbReference type="GO" id="GO:0045945">
    <property type="term" value="P:positive regulation of transcription by RNA polymerase III"/>
    <property type="evidence" value="ECO:0007669"/>
    <property type="project" value="TreeGrafter"/>
</dbReference>
<proteinExistence type="predicted"/>
<evidence type="ECO:0000313" key="3">
    <source>
        <dbReference type="EMBL" id="VVC29675.1"/>
    </source>
</evidence>
<dbReference type="EMBL" id="CABPRJ010000496">
    <property type="protein sequence ID" value="VVC29675.1"/>
    <property type="molecule type" value="Genomic_DNA"/>
</dbReference>
<dbReference type="Pfam" id="PF10505">
    <property type="entry name" value="NARG2_C"/>
    <property type="match status" value="1"/>
</dbReference>
<reference evidence="3 4" key="1">
    <citation type="submission" date="2019-08" db="EMBL/GenBank/DDBJ databases">
        <authorList>
            <person name="Alioto T."/>
            <person name="Alioto T."/>
            <person name="Gomez Garrido J."/>
        </authorList>
    </citation>
    <scope>NUCLEOTIDE SEQUENCE [LARGE SCALE GENOMIC DNA]</scope>
</reference>
<dbReference type="GO" id="GO:0042795">
    <property type="term" value="P:snRNA transcription by RNA polymerase II"/>
    <property type="evidence" value="ECO:0007669"/>
    <property type="project" value="TreeGrafter"/>
</dbReference>
<dbReference type="OrthoDB" id="6288737at2759"/>
<gene>
    <name evidence="3" type="ORF">CINCED_3A005278</name>
</gene>
<name>A0A5E4MGZ4_9HEMI</name>
<dbReference type="GO" id="GO:0042796">
    <property type="term" value="P:snRNA transcription by RNA polymerase III"/>
    <property type="evidence" value="ECO:0007669"/>
    <property type="project" value="TreeGrafter"/>
</dbReference>
<dbReference type="GO" id="GO:0008023">
    <property type="term" value="C:transcription elongation factor complex"/>
    <property type="evidence" value="ECO:0007669"/>
    <property type="project" value="InterPro"/>
</dbReference>